<dbReference type="CDD" id="cd17324">
    <property type="entry name" value="MFS_NepI_like"/>
    <property type="match status" value="1"/>
</dbReference>
<feature type="transmembrane region" description="Helical" evidence="6">
    <location>
        <begin position="300"/>
        <end position="318"/>
    </location>
</feature>
<evidence type="ECO:0000256" key="6">
    <source>
        <dbReference type="SAM" id="Phobius"/>
    </source>
</evidence>
<dbReference type="PANTHER" id="PTHR43124">
    <property type="entry name" value="PURINE EFFLUX PUMP PBUE"/>
    <property type="match status" value="1"/>
</dbReference>
<protein>
    <submittedName>
        <fullName evidence="8">Predicted arabinose efflux permease, MFS family</fullName>
    </submittedName>
</protein>
<dbReference type="PANTHER" id="PTHR43124:SF10">
    <property type="entry name" value="PURINE EFFLUX PUMP PBUE"/>
    <property type="match status" value="1"/>
</dbReference>
<dbReference type="STRING" id="1993.SAMN04489713_123142"/>
<proteinExistence type="predicted"/>
<feature type="transmembrane region" description="Helical" evidence="6">
    <location>
        <begin position="367"/>
        <end position="387"/>
    </location>
</feature>
<dbReference type="GO" id="GO:0005886">
    <property type="term" value="C:plasma membrane"/>
    <property type="evidence" value="ECO:0007669"/>
    <property type="project" value="UniProtKB-SubCell"/>
</dbReference>
<name>A0A1I5WG95_9ACTN</name>
<dbReference type="InterPro" id="IPR011701">
    <property type="entry name" value="MFS"/>
</dbReference>
<dbReference type="GO" id="GO:0022857">
    <property type="term" value="F:transmembrane transporter activity"/>
    <property type="evidence" value="ECO:0007669"/>
    <property type="project" value="InterPro"/>
</dbReference>
<feature type="transmembrane region" description="Helical" evidence="6">
    <location>
        <begin position="49"/>
        <end position="71"/>
    </location>
</feature>
<feature type="transmembrane region" description="Helical" evidence="6">
    <location>
        <begin position="246"/>
        <end position="264"/>
    </location>
</feature>
<feature type="transmembrane region" description="Helical" evidence="6">
    <location>
        <begin position="103"/>
        <end position="127"/>
    </location>
</feature>
<keyword evidence="5 6" id="KW-0472">Membrane</keyword>
<dbReference type="InParanoid" id="A0A1I5WG95"/>
<accession>A0A1I5WG95</accession>
<dbReference type="SUPFAM" id="SSF103473">
    <property type="entry name" value="MFS general substrate transporter"/>
    <property type="match status" value="1"/>
</dbReference>
<dbReference type="InterPro" id="IPR036259">
    <property type="entry name" value="MFS_trans_sf"/>
</dbReference>
<dbReference type="AlphaFoldDB" id="A0A1I5WG95"/>
<keyword evidence="4 6" id="KW-1133">Transmembrane helix</keyword>
<feature type="transmembrane region" description="Helical" evidence="6">
    <location>
        <begin position="207"/>
        <end position="226"/>
    </location>
</feature>
<keyword evidence="2" id="KW-1003">Cell membrane</keyword>
<evidence type="ECO:0000256" key="1">
    <source>
        <dbReference type="ARBA" id="ARBA00004651"/>
    </source>
</evidence>
<evidence type="ECO:0000256" key="2">
    <source>
        <dbReference type="ARBA" id="ARBA00022475"/>
    </source>
</evidence>
<evidence type="ECO:0000313" key="8">
    <source>
        <dbReference type="EMBL" id="SFQ18639.1"/>
    </source>
</evidence>
<evidence type="ECO:0000256" key="5">
    <source>
        <dbReference type="ARBA" id="ARBA00023136"/>
    </source>
</evidence>
<feature type="transmembrane region" description="Helical" evidence="6">
    <location>
        <begin position="339"/>
        <end position="361"/>
    </location>
</feature>
<keyword evidence="9" id="KW-1185">Reference proteome</keyword>
<keyword evidence="3 6" id="KW-0812">Transmembrane</keyword>
<feature type="transmembrane region" description="Helical" evidence="6">
    <location>
        <begin position="78"/>
        <end position="97"/>
    </location>
</feature>
<feature type="transmembrane region" description="Helical" evidence="6">
    <location>
        <begin position="139"/>
        <end position="160"/>
    </location>
</feature>
<dbReference type="Gene3D" id="1.20.1250.20">
    <property type="entry name" value="MFS general substrate transporter like domains"/>
    <property type="match status" value="1"/>
</dbReference>
<feature type="transmembrane region" description="Helical" evidence="6">
    <location>
        <begin position="166"/>
        <end position="186"/>
    </location>
</feature>
<feature type="domain" description="Major facilitator superfamily (MFS) profile" evidence="7">
    <location>
        <begin position="12"/>
        <end position="391"/>
    </location>
</feature>
<feature type="transmembrane region" description="Helical" evidence="6">
    <location>
        <begin position="276"/>
        <end position="294"/>
    </location>
</feature>
<dbReference type="RefSeq" id="WP_075024455.1">
    <property type="nucleotide sequence ID" value="NZ_FOVH01000023.1"/>
</dbReference>
<dbReference type="InterPro" id="IPR050189">
    <property type="entry name" value="MFS_Efflux_Transporters"/>
</dbReference>
<evidence type="ECO:0000256" key="4">
    <source>
        <dbReference type="ARBA" id="ARBA00022989"/>
    </source>
</evidence>
<dbReference type="eggNOG" id="COG2814">
    <property type="taxonomic scope" value="Bacteria"/>
</dbReference>
<dbReference type="InterPro" id="IPR020846">
    <property type="entry name" value="MFS_dom"/>
</dbReference>
<gene>
    <name evidence="8" type="ORF">SAMN04489713_123142</name>
</gene>
<evidence type="ECO:0000259" key="7">
    <source>
        <dbReference type="PROSITE" id="PS50850"/>
    </source>
</evidence>
<comment type="subcellular location">
    <subcellularLocation>
        <location evidence="1">Cell membrane</location>
        <topology evidence="1">Multi-pass membrane protein</topology>
    </subcellularLocation>
</comment>
<sequence>MLIFRRPSSGLWLVALTLTAFTLQTDDFVIVGVLPSIATGLSVSEAAAGQLVTVFSVVCAVFAPVAAVVTASWSRRRLLTGGMLVFSAANLAVPLATSYPALMTLRVVAALAAAVVLPTVFAVTAALSPPGRQGRDLATVMAGLTGAIVVGVPLGTWIGAAFGWQATFVTGGLLGLAALAFLHITVPDVVSPPQTGLSERLRPLGRPAVLLVLSAAVAAVVGNLMIQTYLAPLLDGLAGVTSSELGGLLVLTGVAGIVGGRFSGTLVDRFGPARTFALAAAVFTVSMAGLALVWSLRPAHLALVVPLLLVWSAAAWSVPPPVQTRVLASAGPESGPQALALSSSAVYVGASLGAGLGGWLLGIFGAGTLPVAAGACTLLALALFGLAERTAPDPAPADEPAEHADCEVRG</sequence>
<evidence type="ECO:0000256" key="3">
    <source>
        <dbReference type="ARBA" id="ARBA00022692"/>
    </source>
</evidence>
<evidence type="ECO:0000313" key="9">
    <source>
        <dbReference type="Proteomes" id="UP000183413"/>
    </source>
</evidence>
<dbReference type="EMBL" id="FOVH01000023">
    <property type="protein sequence ID" value="SFQ18639.1"/>
    <property type="molecule type" value="Genomic_DNA"/>
</dbReference>
<dbReference type="Proteomes" id="UP000183413">
    <property type="component" value="Unassembled WGS sequence"/>
</dbReference>
<organism evidence="8 9">
    <name type="scientific">Actinomadura madurae</name>
    <dbReference type="NCBI Taxonomy" id="1993"/>
    <lineage>
        <taxon>Bacteria</taxon>
        <taxon>Bacillati</taxon>
        <taxon>Actinomycetota</taxon>
        <taxon>Actinomycetes</taxon>
        <taxon>Streptosporangiales</taxon>
        <taxon>Thermomonosporaceae</taxon>
        <taxon>Actinomadura</taxon>
    </lineage>
</organism>
<dbReference type="PROSITE" id="PS50850">
    <property type="entry name" value="MFS"/>
    <property type="match status" value="1"/>
</dbReference>
<dbReference type="Pfam" id="PF07690">
    <property type="entry name" value="MFS_1"/>
    <property type="match status" value="1"/>
</dbReference>
<reference evidence="8 9" key="1">
    <citation type="submission" date="2016-10" db="EMBL/GenBank/DDBJ databases">
        <authorList>
            <person name="de Groot N.N."/>
        </authorList>
    </citation>
    <scope>NUCLEOTIDE SEQUENCE [LARGE SCALE GENOMIC DNA]</scope>
    <source>
        <strain evidence="8 9">DSM 43067</strain>
    </source>
</reference>